<evidence type="ECO:0000256" key="1">
    <source>
        <dbReference type="SAM" id="MobiDB-lite"/>
    </source>
</evidence>
<evidence type="ECO:0000259" key="2">
    <source>
        <dbReference type="Pfam" id="PF14420"/>
    </source>
</evidence>
<evidence type="ECO:0000313" key="3">
    <source>
        <dbReference type="EMBL" id="KAK2022318.1"/>
    </source>
</evidence>
<evidence type="ECO:0000313" key="4">
    <source>
        <dbReference type="Proteomes" id="UP001232148"/>
    </source>
</evidence>
<comment type="caution">
    <text evidence="3">The sequence shown here is derived from an EMBL/GenBank/DDBJ whole genome shotgun (WGS) entry which is preliminary data.</text>
</comment>
<dbReference type="PANTHER" id="PTHR38788">
    <property type="entry name" value="CLR5 DOMAIN-CONTAINING PROTEIN"/>
    <property type="match status" value="1"/>
</dbReference>
<sequence length="577" mass="66393">MSSEFSLLAAATPSTPPQDTPGPSQADEPAPRDLSHSSAPLNTSSSTSQTLEATRKPSQPLRSKDTPLDGHEQSPSSPHGPSRGKRGRKVPIRQPQYTQEDWDSMKDAIRDLYIVQSRPLDAVVQHMTQAYGFNASHNMYKKQLREWMMYKNESSRQAYTRVDVSTERLAKRHRTIMAHPRRPESCDMRPAFLWQERKISGWLDPEMKALGCLITKATTYIDALFDQGRKEDPVAGWKGDSFDLIAPRGRKDHSLEWKVVADQCHGASSLVQRDTETQNKCRRTLSNIFADIDTLAQYDDPWMIVYIWRIILYLRGISYRIEHRKVGIPSERLTPQNDHLVGYTISRFASRMHPECYMVACLNSLRTFSLDKMKLAIERVFKACIDLFSKYLGGCHPVVLKMTARFLRYWPARLEGHVLPNYEILMARSETELEPSDERTISFLTEYMYIAHYQARDKALTQRLAKKILLRTHEAEPVPVPQWGQVTYGRVLASKLLSKIDKDSGKVDDWKARLDFLAARLRNGDRECQTRALQIRRMMANWYREAGNDEKASEETACADEIFKCMREAVVRQEGWD</sequence>
<feature type="compositionally biased region" description="Basic residues" evidence="1">
    <location>
        <begin position="82"/>
        <end position="91"/>
    </location>
</feature>
<dbReference type="PANTHER" id="PTHR38788:SF3">
    <property type="entry name" value="CLR5 DOMAIN-CONTAINING PROTEIN"/>
    <property type="match status" value="1"/>
</dbReference>
<reference evidence="3" key="1">
    <citation type="submission" date="2021-06" db="EMBL/GenBank/DDBJ databases">
        <title>Comparative genomics, transcriptomics and evolutionary studies reveal genomic signatures of adaptation to plant cell wall in hemibiotrophic fungi.</title>
        <authorList>
            <consortium name="DOE Joint Genome Institute"/>
            <person name="Baroncelli R."/>
            <person name="Diaz J.F."/>
            <person name="Benocci T."/>
            <person name="Peng M."/>
            <person name="Battaglia E."/>
            <person name="Haridas S."/>
            <person name="Andreopoulos W."/>
            <person name="Labutti K."/>
            <person name="Pangilinan J."/>
            <person name="Floch G.L."/>
            <person name="Makela M.R."/>
            <person name="Henrissat B."/>
            <person name="Grigoriev I.V."/>
            <person name="Crouch J.A."/>
            <person name="De Vries R.P."/>
            <person name="Sukno S.A."/>
            <person name="Thon M.R."/>
        </authorList>
    </citation>
    <scope>NUCLEOTIDE SEQUENCE</scope>
    <source>
        <strain evidence="3">MAFF235873</strain>
    </source>
</reference>
<organism evidence="3 4">
    <name type="scientific">Colletotrichum zoysiae</name>
    <dbReference type="NCBI Taxonomy" id="1216348"/>
    <lineage>
        <taxon>Eukaryota</taxon>
        <taxon>Fungi</taxon>
        <taxon>Dikarya</taxon>
        <taxon>Ascomycota</taxon>
        <taxon>Pezizomycotina</taxon>
        <taxon>Sordariomycetes</taxon>
        <taxon>Hypocreomycetidae</taxon>
        <taxon>Glomerellales</taxon>
        <taxon>Glomerellaceae</taxon>
        <taxon>Colletotrichum</taxon>
        <taxon>Colletotrichum graminicola species complex</taxon>
    </lineage>
</organism>
<keyword evidence="4" id="KW-1185">Reference proteome</keyword>
<feature type="compositionally biased region" description="Basic and acidic residues" evidence="1">
    <location>
        <begin position="62"/>
        <end position="72"/>
    </location>
</feature>
<feature type="region of interest" description="Disordered" evidence="1">
    <location>
        <begin position="1"/>
        <end position="101"/>
    </location>
</feature>
<dbReference type="AlphaFoldDB" id="A0AAD9LY14"/>
<feature type="compositionally biased region" description="Low complexity" evidence="1">
    <location>
        <begin position="36"/>
        <end position="48"/>
    </location>
</feature>
<accession>A0AAD9LY14</accession>
<feature type="domain" description="Clr5" evidence="2">
    <location>
        <begin position="99"/>
        <end position="150"/>
    </location>
</feature>
<dbReference type="InterPro" id="IPR025676">
    <property type="entry name" value="Clr5_dom"/>
</dbReference>
<protein>
    <recommendedName>
        <fullName evidence="2">Clr5 domain-containing protein</fullName>
    </recommendedName>
</protein>
<gene>
    <name evidence="3" type="ORF">LX32DRAFT_645598</name>
</gene>
<name>A0AAD9LY14_9PEZI</name>
<dbReference type="Proteomes" id="UP001232148">
    <property type="component" value="Unassembled WGS sequence"/>
</dbReference>
<dbReference type="Pfam" id="PF14420">
    <property type="entry name" value="Clr5"/>
    <property type="match status" value="1"/>
</dbReference>
<proteinExistence type="predicted"/>
<dbReference type="EMBL" id="MU843048">
    <property type="protein sequence ID" value="KAK2022318.1"/>
    <property type="molecule type" value="Genomic_DNA"/>
</dbReference>
<feature type="compositionally biased region" description="Polar residues" evidence="1">
    <location>
        <begin position="49"/>
        <end position="61"/>
    </location>
</feature>